<gene>
    <name evidence="7" type="ORF">ODALV1_LOCUS10150</name>
</gene>
<dbReference type="Pfam" id="PF00704">
    <property type="entry name" value="Glyco_hydro_18"/>
    <property type="match status" value="1"/>
</dbReference>
<dbReference type="SUPFAM" id="SSF54556">
    <property type="entry name" value="Chitinase insertion domain"/>
    <property type="match status" value="1"/>
</dbReference>
<feature type="chain" id="PRO_5046650565" description="GH18 domain-containing protein" evidence="5">
    <location>
        <begin position="30"/>
        <end position="455"/>
    </location>
</feature>
<dbReference type="SMART" id="SM00636">
    <property type="entry name" value="Glyco_18"/>
    <property type="match status" value="1"/>
</dbReference>
<sequence>MATFKTGFNFHLLAVTTVGLLCIVPHIKANVGTNGNNSVVLIKDKVENPILVCYWGTWSHYRLGAGQFRVENIDPNLCTHLVYSFFLLEEATSKVTYADAWLDLPSTYPGGGLDNIRKTIALRQGNRNLKITMAIGGWNEGSIKYSNMAADPAKRQVFISSIIEMIQLWDFDGIDMDWEYPGKRGGLAEDKQNFVLLLKELREALDQVARPGKDPLLLTSAFGCGQDTIDAAYDVPEISKYIDYFHLMLYDFKVYIDPSTPDFQPGGNLIGHHSPLYYKPLEDSTNQALTVSFAVETFIELGAPPEKLVIGVGTYGKTFRLYNESMHNFYDVAIGPGAAGDFTLEAGTNTYYEICLEIQRNRDEWKIGFDTDYSVPYAYSKTKWIGYDNEISAKAKVDYGMAKGVGGMMVWSLDFDDFGNHCGGWNGFPIVNAIKDRQALHRGKFQKQKESSKNT</sequence>
<dbReference type="Gene3D" id="3.20.20.80">
    <property type="entry name" value="Glycosidases"/>
    <property type="match status" value="1"/>
</dbReference>
<dbReference type="PANTHER" id="PTHR11177">
    <property type="entry name" value="CHITINASE"/>
    <property type="match status" value="1"/>
</dbReference>
<comment type="caution">
    <text evidence="7">The sequence shown here is derived from an EMBL/GenBank/DDBJ whole genome shotgun (WGS) entry which is preliminary data.</text>
</comment>
<dbReference type="InterPro" id="IPR011583">
    <property type="entry name" value="Chitinase_II/V-like_cat"/>
</dbReference>
<evidence type="ECO:0000256" key="1">
    <source>
        <dbReference type="ARBA" id="ARBA00022801"/>
    </source>
</evidence>
<feature type="signal peptide" evidence="5">
    <location>
        <begin position="1"/>
        <end position="29"/>
    </location>
</feature>
<comment type="similarity">
    <text evidence="4">Belongs to the glycosyl hydrolase 18 family.</text>
</comment>
<dbReference type="InterPro" id="IPR050314">
    <property type="entry name" value="Glycosyl_Hydrlase_18"/>
</dbReference>
<dbReference type="PROSITE" id="PS01095">
    <property type="entry name" value="GH18_1"/>
    <property type="match status" value="1"/>
</dbReference>
<accession>A0ABP1QFM0</accession>
<evidence type="ECO:0000313" key="8">
    <source>
        <dbReference type="Proteomes" id="UP001642540"/>
    </source>
</evidence>
<evidence type="ECO:0000256" key="2">
    <source>
        <dbReference type="ARBA" id="ARBA00023295"/>
    </source>
</evidence>
<dbReference type="EMBL" id="CAXLJM020000031">
    <property type="protein sequence ID" value="CAL8099114.1"/>
    <property type="molecule type" value="Genomic_DNA"/>
</dbReference>
<feature type="domain" description="GH18" evidence="6">
    <location>
        <begin position="49"/>
        <end position="441"/>
    </location>
</feature>
<dbReference type="PROSITE" id="PS51910">
    <property type="entry name" value="GH18_2"/>
    <property type="match status" value="1"/>
</dbReference>
<dbReference type="InterPro" id="IPR001223">
    <property type="entry name" value="Glyco_hydro18_cat"/>
</dbReference>
<dbReference type="InterPro" id="IPR029070">
    <property type="entry name" value="Chitinase_insertion_sf"/>
</dbReference>
<dbReference type="InterPro" id="IPR001579">
    <property type="entry name" value="Glyco_hydro_18_chit_AS"/>
</dbReference>
<organism evidence="7 8">
    <name type="scientific">Orchesella dallaii</name>
    <dbReference type="NCBI Taxonomy" id="48710"/>
    <lineage>
        <taxon>Eukaryota</taxon>
        <taxon>Metazoa</taxon>
        <taxon>Ecdysozoa</taxon>
        <taxon>Arthropoda</taxon>
        <taxon>Hexapoda</taxon>
        <taxon>Collembola</taxon>
        <taxon>Entomobryomorpha</taxon>
        <taxon>Entomobryoidea</taxon>
        <taxon>Orchesellidae</taxon>
        <taxon>Orchesellinae</taxon>
        <taxon>Orchesella</taxon>
    </lineage>
</organism>
<evidence type="ECO:0000256" key="5">
    <source>
        <dbReference type="SAM" id="SignalP"/>
    </source>
</evidence>
<dbReference type="SUPFAM" id="SSF51445">
    <property type="entry name" value="(Trans)glycosidases"/>
    <property type="match status" value="1"/>
</dbReference>
<dbReference type="PANTHER" id="PTHR11177:SF403">
    <property type="entry name" value="CHITINASE 2-RELATED"/>
    <property type="match status" value="1"/>
</dbReference>
<evidence type="ECO:0000313" key="7">
    <source>
        <dbReference type="EMBL" id="CAL8099114.1"/>
    </source>
</evidence>
<reference evidence="7 8" key="1">
    <citation type="submission" date="2024-08" db="EMBL/GenBank/DDBJ databases">
        <authorList>
            <person name="Cucini C."/>
            <person name="Frati F."/>
        </authorList>
    </citation>
    <scope>NUCLEOTIDE SEQUENCE [LARGE SCALE GENOMIC DNA]</scope>
</reference>
<name>A0ABP1QFM0_9HEXA</name>
<protein>
    <recommendedName>
        <fullName evidence="6">GH18 domain-containing protein</fullName>
    </recommendedName>
</protein>
<keyword evidence="2 3" id="KW-0326">Glycosidase</keyword>
<dbReference type="Proteomes" id="UP001642540">
    <property type="component" value="Unassembled WGS sequence"/>
</dbReference>
<dbReference type="Gene3D" id="3.10.50.10">
    <property type="match status" value="1"/>
</dbReference>
<evidence type="ECO:0000256" key="3">
    <source>
        <dbReference type="RuleBase" id="RU000489"/>
    </source>
</evidence>
<keyword evidence="5" id="KW-0732">Signal</keyword>
<proteinExistence type="inferred from homology"/>
<evidence type="ECO:0000259" key="6">
    <source>
        <dbReference type="PROSITE" id="PS51910"/>
    </source>
</evidence>
<dbReference type="InterPro" id="IPR017853">
    <property type="entry name" value="GH"/>
</dbReference>
<keyword evidence="1 3" id="KW-0378">Hydrolase</keyword>
<evidence type="ECO:0000256" key="4">
    <source>
        <dbReference type="RuleBase" id="RU004453"/>
    </source>
</evidence>
<keyword evidence="8" id="KW-1185">Reference proteome</keyword>